<dbReference type="InterPro" id="IPR036942">
    <property type="entry name" value="Beta-barrel_TonB_sf"/>
</dbReference>
<feature type="signal peptide" evidence="13">
    <location>
        <begin position="1"/>
        <end position="43"/>
    </location>
</feature>
<dbReference type="Gene3D" id="2.40.170.20">
    <property type="entry name" value="TonB-dependent receptor, beta-barrel domain"/>
    <property type="match status" value="1"/>
</dbReference>
<dbReference type="Pfam" id="PF00593">
    <property type="entry name" value="TonB_dep_Rec_b-barrel"/>
    <property type="match status" value="1"/>
</dbReference>
<reference evidence="17" key="1">
    <citation type="journal article" date="2019" name="Int. J. Syst. Evol. Microbiol.">
        <title>The Global Catalogue of Microorganisms (GCM) 10K type strain sequencing project: providing services to taxonomists for standard genome sequencing and annotation.</title>
        <authorList>
            <consortium name="The Broad Institute Genomics Platform"/>
            <consortium name="The Broad Institute Genome Sequencing Center for Infectious Disease"/>
            <person name="Wu L."/>
            <person name="Ma J."/>
        </authorList>
    </citation>
    <scope>NUCLEOTIDE SEQUENCE [LARGE SCALE GENOMIC DNA]</scope>
    <source>
        <strain evidence="17">CGMCC 1.12371</strain>
    </source>
</reference>
<keyword evidence="13" id="KW-0732">Signal</keyword>
<comment type="subcellular location">
    <subcellularLocation>
        <location evidence="1 10">Cell outer membrane</location>
        <topology evidence="1 10">Multi-pass membrane protein</topology>
    </subcellularLocation>
</comment>
<dbReference type="NCBIfam" id="TIGR01783">
    <property type="entry name" value="TonB-siderophor"/>
    <property type="match status" value="1"/>
</dbReference>
<dbReference type="EMBL" id="JBHTCA010000003">
    <property type="protein sequence ID" value="MFC7408284.1"/>
    <property type="molecule type" value="Genomic_DNA"/>
</dbReference>
<evidence type="ECO:0000256" key="2">
    <source>
        <dbReference type="ARBA" id="ARBA00009810"/>
    </source>
</evidence>
<keyword evidence="4 10" id="KW-1134">Transmembrane beta strand</keyword>
<keyword evidence="9 10" id="KW-0998">Cell outer membrane</keyword>
<feature type="domain" description="TonB-dependent receptor plug" evidence="15">
    <location>
        <begin position="87"/>
        <end position="185"/>
    </location>
</feature>
<evidence type="ECO:0000256" key="9">
    <source>
        <dbReference type="ARBA" id="ARBA00023237"/>
    </source>
</evidence>
<dbReference type="Pfam" id="PF07715">
    <property type="entry name" value="Plug"/>
    <property type="match status" value="1"/>
</dbReference>
<dbReference type="PANTHER" id="PTHR32552">
    <property type="entry name" value="FERRICHROME IRON RECEPTOR-RELATED"/>
    <property type="match status" value="1"/>
</dbReference>
<keyword evidence="7 10" id="KW-0472">Membrane</keyword>
<organism evidence="16 17">
    <name type="scientific">Hydrogenophaga atypica</name>
    <dbReference type="NCBI Taxonomy" id="249409"/>
    <lineage>
        <taxon>Bacteria</taxon>
        <taxon>Pseudomonadati</taxon>
        <taxon>Pseudomonadota</taxon>
        <taxon>Betaproteobacteria</taxon>
        <taxon>Burkholderiales</taxon>
        <taxon>Comamonadaceae</taxon>
        <taxon>Hydrogenophaga</taxon>
    </lineage>
</organism>
<evidence type="ECO:0000256" key="3">
    <source>
        <dbReference type="ARBA" id="ARBA00022448"/>
    </source>
</evidence>
<evidence type="ECO:0000256" key="6">
    <source>
        <dbReference type="ARBA" id="ARBA00023077"/>
    </source>
</evidence>
<evidence type="ECO:0000313" key="16">
    <source>
        <dbReference type="EMBL" id="MFC7408284.1"/>
    </source>
</evidence>
<evidence type="ECO:0000256" key="7">
    <source>
        <dbReference type="ARBA" id="ARBA00023136"/>
    </source>
</evidence>
<dbReference type="CDD" id="cd01347">
    <property type="entry name" value="ligand_gated_channel"/>
    <property type="match status" value="1"/>
</dbReference>
<evidence type="ECO:0000256" key="5">
    <source>
        <dbReference type="ARBA" id="ARBA00022692"/>
    </source>
</evidence>
<keyword evidence="6 11" id="KW-0798">TonB box</keyword>
<evidence type="ECO:0000256" key="11">
    <source>
        <dbReference type="RuleBase" id="RU003357"/>
    </source>
</evidence>
<dbReference type="PANTHER" id="PTHR32552:SF83">
    <property type="entry name" value="BLR3904 PROTEIN"/>
    <property type="match status" value="1"/>
</dbReference>
<comment type="caution">
    <text evidence="16">The sequence shown here is derived from an EMBL/GenBank/DDBJ whole genome shotgun (WGS) entry which is preliminary data.</text>
</comment>
<sequence>MSRKKTRRSALAATSRPASTLSPSPVLLPLGAMLLAGSMGAMAQTAPAQQNAATLSTVTVKEQAEAPEGKDAVRATQSTIGKGNQQLRDIPQSVTVVTERLIDDRNLDTVKEALKNTAGISFLAAEGGEEDIRLRGFALQATGDLFIDGMRDPAIYDRDTFNMDRMELLRGSASMLFGRGSTGGAVNQVSKTPRLIDEHQVDVTVGSHAYRRVTGDFNLKTGDSAALRLNAMATTAKNDGTGRSLDKKGVAATYRWGIGERDEFQASLFHLDNNNGINYGIPFIAPYTGAPATDRRLLPLDPANYYGAASDYNNSGGTILGFAHTHRFGHESELKTQFRYGDFNRDQRSGAIRLAGAAQQPGGVAATLENFGPGTVFTRGTHLKVQDMKNVHLQSDFSNKFEALGVKHQLMAGVDYSRERKVVYAARNAAQGGVNITKPTTTAGTPNDGAWVDESTRVFGVGNEYVATGFGAYVQDVVQVAPHWKLVGGLRYDNLQGDYDSHGIPTNAPGPITTSSYRMKVSELSQRAGVLFQPNELHSFHFSAGTSFNTSGDAYSLGASNVDTPPEKSINIELGAKLDSADKRFTTRLALFRSTKLNERNTDPDLPIVTLSGKRHVAGFEADISGRLTPKWEVFGSYMWLPVAKVDRAAPCPTTGGCSQATIGDRVGDRPSLTPVHSGTVWTTYQLTPKLRVGGGLNFRGKQAPTRAAFNVPSYVTADLMAEYKFDFDKIVLKANLSNITNKLYADQLYPAHYIPGAGRMLQVTASFKF</sequence>
<evidence type="ECO:0000256" key="4">
    <source>
        <dbReference type="ARBA" id="ARBA00022452"/>
    </source>
</evidence>
<keyword evidence="5 10" id="KW-0812">Transmembrane</keyword>
<feature type="region of interest" description="Disordered" evidence="12">
    <location>
        <begin position="1"/>
        <end position="23"/>
    </location>
</feature>
<keyword evidence="3 10" id="KW-0813">Transport</keyword>
<gene>
    <name evidence="16" type="ORF">ACFQPB_05375</name>
</gene>
<feature type="domain" description="TonB-dependent receptor-like beta-barrel" evidence="14">
    <location>
        <begin position="268"/>
        <end position="740"/>
    </location>
</feature>
<evidence type="ECO:0000256" key="8">
    <source>
        <dbReference type="ARBA" id="ARBA00023170"/>
    </source>
</evidence>
<dbReference type="InterPro" id="IPR039426">
    <property type="entry name" value="TonB-dep_rcpt-like"/>
</dbReference>
<name>A0ABW2QGP5_9BURK</name>
<comment type="similarity">
    <text evidence="2 10 11">Belongs to the TonB-dependent receptor family.</text>
</comment>
<evidence type="ECO:0000259" key="15">
    <source>
        <dbReference type="Pfam" id="PF07715"/>
    </source>
</evidence>
<dbReference type="Gene3D" id="2.170.130.10">
    <property type="entry name" value="TonB-dependent receptor, plug domain"/>
    <property type="match status" value="1"/>
</dbReference>
<protein>
    <submittedName>
        <fullName evidence="16">TonB-dependent receptor</fullName>
    </submittedName>
</protein>
<keyword evidence="17" id="KW-1185">Reference proteome</keyword>
<evidence type="ECO:0000256" key="1">
    <source>
        <dbReference type="ARBA" id="ARBA00004571"/>
    </source>
</evidence>
<evidence type="ECO:0000256" key="10">
    <source>
        <dbReference type="PROSITE-ProRule" id="PRU01360"/>
    </source>
</evidence>
<dbReference type="InterPro" id="IPR000531">
    <property type="entry name" value="Beta-barrel_TonB"/>
</dbReference>
<dbReference type="InterPro" id="IPR037066">
    <property type="entry name" value="Plug_dom_sf"/>
</dbReference>
<dbReference type="SUPFAM" id="SSF56935">
    <property type="entry name" value="Porins"/>
    <property type="match status" value="1"/>
</dbReference>
<evidence type="ECO:0000313" key="17">
    <source>
        <dbReference type="Proteomes" id="UP001596501"/>
    </source>
</evidence>
<keyword evidence="8 16" id="KW-0675">Receptor</keyword>
<dbReference type="Proteomes" id="UP001596501">
    <property type="component" value="Unassembled WGS sequence"/>
</dbReference>
<evidence type="ECO:0000259" key="14">
    <source>
        <dbReference type="Pfam" id="PF00593"/>
    </source>
</evidence>
<dbReference type="InterPro" id="IPR010105">
    <property type="entry name" value="TonB_sidphr_rcpt"/>
</dbReference>
<evidence type="ECO:0000256" key="13">
    <source>
        <dbReference type="SAM" id="SignalP"/>
    </source>
</evidence>
<feature type="chain" id="PRO_5045614806" evidence="13">
    <location>
        <begin position="44"/>
        <end position="770"/>
    </location>
</feature>
<dbReference type="InterPro" id="IPR012910">
    <property type="entry name" value="Plug_dom"/>
</dbReference>
<dbReference type="PROSITE" id="PS52016">
    <property type="entry name" value="TONB_DEPENDENT_REC_3"/>
    <property type="match status" value="1"/>
</dbReference>
<dbReference type="RefSeq" id="WP_382220380.1">
    <property type="nucleotide sequence ID" value="NZ_JBHTCA010000003.1"/>
</dbReference>
<accession>A0ABW2QGP5</accession>
<evidence type="ECO:0000256" key="12">
    <source>
        <dbReference type="SAM" id="MobiDB-lite"/>
    </source>
</evidence>
<proteinExistence type="inferred from homology"/>